<comment type="caution">
    <text evidence="1">The sequence shown here is derived from an EMBL/GenBank/DDBJ whole genome shotgun (WGS) entry which is preliminary data.</text>
</comment>
<organism evidence="1 2">
    <name type="scientific">Arctium lappa</name>
    <name type="common">Greater burdock</name>
    <name type="synonym">Lappa major</name>
    <dbReference type="NCBI Taxonomy" id="4217"/>
    <lineage>
        <taxon>Eukaryota</taxon>
        <taxon>Viridiplantae</taxon>
        <taxon>Streptophyta</taxon>
        <taxon>Embryophyta</taxon>
        <taxon>Tracheophyta</taxon>
        <taxon>Spermatophyta</taxon>
        <taxon>Magnoliopsida</taxon>
        <taxon>eudicotyledons</taxon>
        <taxon>Gunneridae</taxon>
        <taxon>Pentapetalae</taxon>
        <taxon>asterids</taxon>
        <taxon>campanulids</taxon>
        <taxon>Asterales</taxon>
        <taxon>Asteraceae</taxon>
        <taxon>Carduoideae</taxon>
        <taxon>Cardueae</taxon>
        <taxon>Arctiinae</taxon>
        <taxon>Arctium</taxon>
    </lineage>
</organism>
<sequence>MHTKRIEEMGQYIVRRLHPEEPNKHSRLWIYKEIKDILVSDQGTNEAVRCIKIMKTSKLNPEIVMKGLGNIEKLRGCLVRGIGWNSMELECPNPLTKFQSLVWFT</sequence>
<protein>
    <submittedName>
        <fullName evidence="1">Uncharacterized protein</fullName>
    </submittedName>
</protein>
<reference evidence="1 2" key="2">
    <citation type="journal article" date="2022" name="Mol. Ecol. Resour.">
        <title>The genomes of chicory, endive, great burdock and yacon provide insights into Asteraceae paleo-polyploidization history and plant inulin production.</title>
        <authorList>
            <person name="Fan W."/>
            <person name="Wang S."/>
            <person name="Wang H."/>
            <person name="Wang A."/>
            <person name="Jiang F."/>
            <person name="Liu H."/>
            <person name="Zhao H."/>
            <person name="Xu D."/>
            <person name="Zhang Y."/>
        </authorList>
    </citation>
    <scope>NUCLEOTIDE SEQUENCE [LARGE SCALE GENOMIC DNA]</scope>
    <source>
        <strain evidence="2">cv. Niubang</strain>
    </source>
</reference>
<proteinExistence type="predicted"/>
<name>A0ACB9A0I2_ARCLA</name>
<evidence type="ECO:0000313" key="2">
    <source>
        <dbReference type="Proteomes" id="UP001055879"/>
    </source>
</evidence>
<reference evidence="2" key="1">
    <citation type="journal article" date="2022" name="Mol. Ecol. Resour.">
        <title>The genomes of chicory, endive, great burdock and yacon provide insights into Asteraceae palaeo-polyploidization history and plant inulin production.</title>
        <authorList>
            <person name="Fan W."/>
            <person name="Wang S."/>
            <person name="Wang H."/>
            <person name="Wang A."/>
            <person name="Jiang F."/>
            <person name="Liu H."/>
            <person name="Zhao H."/>
            <person name="Xu D."/>
            <person name="Zhang Y."/>
        </authorList>
    </citation>
    <scope>NUCLEOTIDE SEQUENCE [LARGE SCALE GENOMIC DNA]</scope>
    <source>
        <strain evidence="2">cv. Niubang</strain>
    </source>
</reference>
<evidence type="ECO:0000313" key="1">
    <source>
        <dbReference type="EMBL" id="KAI3703046.1"/>
    </source>
</evidence>
<dbReference type="EMBL" id="CM042055">
    <property type="protein sequence ID" value="KAI3703046.1"/>
    <property type="molecule type" value="Genomic_DNA"/>
</dbReference>
<keyword evidence="2" id="KW-1185">Reference proteome</keyword>
<dbReference type="Proteomes" id="UP001055879">
    <property type="component" value="Linkage Group LG09"/>
</dbReference>
<gene>
    <name evidence="1" type="ORF">L6452_28800</name>
</gene>
<accession>A0ACB9A0I2</accession>